<feature type="domain" description="Gfo/Idh/MocA-like oxidoreductase N-terminal" evidence="3">
    <location>
        <begin position="6"/>
        <end position="121"/>
    </location>
</feature>
<dbReference type="RefSeq" id="WP_184004331.1">
    <property type="nucleotide sequence ID" value="NZ_BAABIF010000001.1"/>
</dbReference>
<keyword evidence="6" id="KW-1185">Reference proteome</keyword>
<reference evidence="5 6" key="1">
    <citation type="submission" date="2020-08" db="EMBL/GenBank/DDBJ databases">
        <title>Genomic Encyclopedia of Type Strains, Phase IV (KMG-IV): sequencing the most valuable type-strain genomes for metagenomic binning, comparative biology and taxonomic classification.</title>
        <authorList>
            <person name="Goeker M."/>
        </authorList>
    </citation>
    <scope>NUCLEOTIDE SEQUENCE [LARGE SCALE GENOMIC DNA]</scope>
    <source>
        <strain evidence="5 6">DSM 27203</strain>
    </source>
</reference>
<accession>A0A840Z1C6</accession>
<evidence type="ECO:0000256" key="2">
    <source>
        <dbReference type="ARBA" id="ARBA00023002"/>
    </source>
</evidence>
<evidence type="ECO:0000256" key="1">
    <source>
        <dbReference type="ARBA" id="ARBA00010928"/>
    </source>
</evidence>
<evidence type="ECO:0000313" key="5">
    <source>
        <dbReference type="EMBL" id="MBB5719530.1"/>
    </source>
</evidence>
<dbReference type="InterPro" id="IPR036291">
    <property type="entry name" value="NAD(P)-bd_dom_sf"/>
</dbReference>
<comment type="caution">
    <text evidence="5">The sequence shown here is derived from an EMBL/GenBank/DDBJ whole genome shotgun (WGS) entry which is preliminary data.</text>
</comment>
<dbReference type="InterPro" id="IPR051317">
    <property type="entry name" value="Gfo/Idh/MocA_oxidoreduct"/>
</dbReference>
<gene>
    <name evidence="5" type="ORF">FHR23_002471</name>
</gene>
<dbReference type="Gene3D" id="3.30.360.10">
    <property type="entry name" value="Dihydrodipicolinate Reductase, domain 2"/>
    <property type="match status" value="1"/>
</dbReference>
<dbReference type="InterPro" id="IPR000683">
    <property type="entry name" value="Gfo/Idh/MocA-like_OxRdtase_N"/>
</dbReference>
<evidence type="ECO:0000259" key="3">
    <source>
        <dbReference type="Pfam" id="PF01408"/>
    </source>
</evidence>
<proteinExistence type="inferred from homology"/>
<dbReference type="Gene3D" id="3.40.50.720">
    <property type="entry name" value="NAD(P)-binding Rossmann-like Domain"/>
    <property type="match status" value="1"/>
</dbReference>
<dbReference type="Pfam" id="PF02894">
    <property type="entry name" value="GFO_IDH_MocA_C"/>
    <property type="match status" value="1"/>
</dbReference>
<evidence type="ECO:0000313" key="6">
    <source>
        <dbReference type="Proteomes" id="UP000554342"/>
    </source>
</evidence>
<organism evidence="5 6">
    <name type="scientific">Stakelama sediminis</name>
    <dbReference type="NCBI Taxonomy" id="463200"/>
    <lineage>
        <taxon>Bacteria</taxon>
        <taxon>Pseudomonadati</taxon>
        <taxon>Pseudomonadota</taxon>
        <taxon>Alphaproteobacteria</taxon>
        <taxon>Sphingomonadales</taxon>
        <taxon>Sphingomonadaceae</taxon>
        <taxon>Stakelama</taxon>
    </lineage>
</organism>
<protein>
    <submittedName>
        <fullName evidence="5">Putative dehydrogenase</fullName>
    </submittedName>
</protein>
<evidence type="ECO:0000259" key="4">
    <source>
        <dbReference type="Pfam" id="PF02894"/>
    </source>
</evidence>
<dbReference type="NCBIfam" id="NF008607">
    <property type="entry name" value="PRK11579.1"/>
    <property type="match status" value="1"/>
</dbReference>
<feature type="domain" description="Gfo/Idh/MocA-like oxidoreductase C-terminal" evidence="4">
    <location>
        <begin position="135"/>
        <end position="341"/>
    </location>
</feature>
<dbReference type="PANTHER" id="PTHR43708">
    <property type="entry name" value="CONSERVED EXPRESSED OXIDOREDUCTASE (EUROFUNG)"/>
    <property type="match status" value="1"/>
</dbReference>
<dbReference type="InterPro" id="IPR004104">
    <property type="entry name" value="Gfo/Idh/MocA-like_OxRdtase_C"/>
</dbReference>
<keyword evidence="2" id="KW-0560">Oxidoreductase</keyword>
<dbReference type="AlphaFoldDB" id="A0A840Z1C6"/>
<dbReference type="GO" id="GO:0000166">
    <property type="term" value="F:nucleotide binding"/>
    <property type="evidence" value="ECO:0007669"/>
    <property type="project" value="InterPro"/>
</dbReference>
<dbReference type="GO" id="GO:0016491">
    <property type="term" value="F:oxidoreductase activity"/>
    <property type="evidence" value="ECO:0007669"/>
    <property type="project" value="UniProtKB-KW"/>
</dbReference>
<dbReference type="SUPFAM" id="SSF51735">
    <property type="entry name" value="NAD(P)-binding Rossmann-fold domains"/>
    <property type="match status" value="1"/>
</dbReference>
<dbReference type="Pfam" id="PF01408">
    <property type="entry name" value="GFO_IDH_MocA"/>
    <property type="match status" value="1"/>
</dbReference>
<dbReference type="SUPFAM" id="SSF55347">
    <property type="entry name" value="Glyceraldehyde-3-phosphate dehydrogenase-like, C-terminal domain"/>
    <property type="match status" value="1"/>
</dbReference>
<dbReference type="Proteomes" id="UP000554342">
    <property type="component" value="Unassembled WGS sequence"/>
</dbReference>
<sequence length="343" mass="37556">MTDRTIRVALFGYGTAGKVFHAPLIGAVPGFDLACVVTSRADEVAQDWPSVRVAATVEEALDDPTIDLAVVATPDHLHADHARLAIAAGKHVVVDKPFALTMDDARDVVERAERAGVKLSVFQNRRWDSDFLTLRKLIGQGDLGTITHFESHFDRFRPELRHRWKEGPGAGIWPGLGPHLIDQALVLFGMPQAVFADIAAQKGGAAPDYAHVLLRYEKLRVLLHISELTPVSDLRMAVHGSGGTFVKYGMDPQEEQSGMGFRPGQPGWGIDSRPGVFTPADALNIRRTVEAEPGDYRAFYRALHGALTDDAPLPVTSEEALNVMQIFDLALQSSRKRREISMG</sequence>
<comment type="similarity">
    <text evidence="1">Belongs to the Gfo/Idh/MocA family.</text>
</comment>
<dbReference type="PANTHER" id="PTHR43708:SF5">
    <property type="entry name" value="CONSERVED EXPRESSED OXIDOREDUCTASE (EUROFUNG)-RELATED"/>
    <property type="match status" value="1"/>
</dbReference>
<name>A0A840Z1C6_9SPHN</name>
<dbReference type="EMBL" id="JACIJI010000004">
    <property type="protein sequence ID" value="MBB5719530.1"/>
    <property type="molecule type" value="Genomic_DNA"/>
</dbReference>